<evidence type="ECO:0000256" key="1">
    <source>
        <dbReference type="ARBA" id="ARBA00004141"/>
    </source>
</evidence>
<keyword evidence="4" id="KW-0812">Transmembrane</keyword>
<reference evidence="6 7" key="1">
    <citation type="submission" date="2018-02" db="EMBL/GenBank/DDBJ databases">
        <title>The genomes of Aspergillus section Nigri reveals drivers in fungal speciation.</title>
        <authorList>
            <consortium name="DOE Joint Genome Institute"/>
            <person name="Vesth T.C."/>
            <person name="Nybo J."/>
            <person name="Theobald S."/>
            <person name="Brandl J."/>
            <person name="Frisvad J.C."/>
            <person name="Nielsen K.F."/>
            <person name="Lyhne E.K."/>
            <person name="Kogle M.E."/>
            <person name="Kuo A."/>
            <person name="Riley R."/>
            <person name="Clum A."/>
            <person name="Nolan M."/>
            <person name="Lipzen A."/>
            <person name="Salamov A."/>
            <person name="Henrissat B."/>
            <person name="Wiebenga A."/>
            <person name="De vries R.P."/>
            <person name="Grigoriev I.V."/>
            <person name="Mortensen U.H."/>
            <person name="Andersen M.R."/>
            <person name="Baker S.E."/>
        </authorList>
    </citation>
    <scope>NUCLEOTIDE SEQUENCE [LARGE SCALE GENOMIC DNA]</scope>
    <source>
        <strain evidence="6 7">CBS 121593</strain>
    </source>
</reference>
<evidence type="ECO:0000313" key="7">
    <source>
        <dbReference type="Proteomes" id="UP000249402"/>
    </source>
</evidence>
<feature type="transmembrane region" description="Helical" evidence="4">
    <location>
        <begin position="113"/>
        <end position="132"/>
    </location>
</feature>
<feature type="domain" description="Major facilitator superfamily (MFS) profile" evidence="5">
    <location>
        <begin position="247"/>
        <end position="447"/>
    </location>
</feature>
<proteinExistence type="inferred from homology"/>
<dbReference type="Pfam" id="PF07690">
    <property type="entry name" value="MFS_1"/>
    <property type="match status" value="1"/>
</dbReference>
<evidence type="ECO:0000256" key="4">
    <source>
        <dbReference type="SAM" id="Phobius"/>
    </source>
</evidence>
<feature type="transmembrane region" description="Helical" evidence="4">
    <location>
        <begin position="283"/>
        <end position="302"/>
    </location>
</feature>
<feature type="transmembrane region" description="Helical" evidence="4">
    <location>
        <begin position="375"/>
        <end position="392"/>
    </location>
</feature>
<dbReference type="PANTHER" id="PTHR11360">
    <property type="entry name" value="MONOCARBOXYLATE TRANSPORTER"/>
    <property type="match status" value="1"/>
</dbReference>
<dbReference type="Proteomes" id="UP000249402">
    <property type="component" value="Unassembled WGS sequence"/>
</dbReference>
<dbReference type="InterPro" id="IPR036259">
    <property type="entry name" value="MFS_trans_sf"/>
</dbReference>
<keyword evidence="7" id="KW-1185">Reference proteome</keyword>
<feature type="transmembrane region" description="Helical" evidence="4">
    <location>
        <begin position="172"/>
        <end position="193"/>
    </location>
</feature>
<feature type="transmembrane region" description="Helical" evidence="4">
    <location>
        <begin position="46"/>
        <end position="67"/>
    </location>
</feature>
<feature type="transmembrane region" description="Helical" evidence="4">
    <location>
        <begin position="338"/>
        <end position="363"/>
    </location>
</feature>
<dbReference type="PANTHER" id="PTHR11360:SF234">
    <property type="entry name" value="MFS-TYPE TRANSPORTER DBAD-RELATED"/>
    <property type="match status" value="1"/>
</dbReference>
<protein>
    <submittedName>
        <fullName evidence="6">Major facilitator superfamily protein</fullName>
    </submittedName>
</protein>
<dbReference type="AlphaFoldDB" id="A0A395GKS7"/>
<feature type="transmembrane region" description="Helical" evidence="4">
    <location>
        <begin position="314"/>
        <end position="332"/>
    </location>
</feature>
<keyword evidence="4" id="KW-0472">Membrane</keyword>
<feature type="compositionally biased region" description="Polar residues" evidence="3">
    <location>
        <begin position="23"/>
        <end position="35"/>
    </location>
</feature>
<comment type="subcellular location">
    <subcellularLocation>
        <location evidence="1">Membrane</location>
        <topology evidence="1">Multi-pass membrane protein</topology>
    </subcellularLocation>
</comment>
<dbReference type="SUPFAM" id="SSF103473">
    <property type="entry name" value="MFS general substrate transporter"/>
    <property type="match status" value="1"/>
</dbReference>
<dbReference type="InterPro" id="IPR020846">
    <property type="entry name" value="MFS_dom"/>
</dbReference>
<name>A0A395GKS7_9EURO</name>
<dbReference type="PROSITE" id="PS50850">
    <property type="entry name" value="MFS"/>
    <property type="match status" value="1"/>
</dbReference>
<dbReference type="GO" id="GO:0022857">
    <property type="term" value="F:transmembrane transporter activity"/>
    <property type="evidence" value="ECO:0007669"/>
    <property type="project" value="InterPro"/>
</dbReference>
<feature type="transmembrane region" description="Helical" evidence="4">
    <location>
        <begin position="205"/>
        <end position="225"/>
    </location>
</feature>
<feature type="non-terminal residue" evidence="6">
    <location>
        <position position="447"/>
    </location>
</feature>
<feature type="transmembrane region" description="Helical" evidence="4">
    <location>
        <begin position="246"/>
        <end position="263"/>
    </location>
</feature>
<dbReference type="RefSeq" id="XP_025570438.1">
    <property type="nucleotide sequence ID" value="XM_025717222.1"/>
</dbReference>
<evidence type="ECO:0000256" key="2">
    <source>
        <dbReference type="ARBA" id="ARBA00006727"/>
    </source>
</evidence>
<feature type="transmembrane region" description="Helical" evidence="4">
    <location>
        <begin position="404"/>
        <end position="424"/>
    </location>
</feature>
<feature type="region of interest" description="Disordered" evidence="3">
    <location>
        <begin position="12"/>
        <end position="35"/>
    </location>
</feature>
<dbReference type="Gene3D" id="1.20.1250.20">
    <property type="entry name" value="MFS general substrate transporter like domains"/>
    <property type="match status" value="1"/>
</dbReference>
<dbReference type="GO" id="GO:0016020">
    <property type="term" value="C:membrane"/>
    <property type="evidence" value="ECO:0007669"/>
    <property type="project" value="UniProtKB-SubCell"/>
</dbReference>
<keyword evidence="4" id="KW-1133">Transmembrane helix</keyword>
<evidence type="ECO:0000259" key="5">
    <source>
        <dbReference type="PROSITE" id="PS50850"/>
    </source>
</evidence>
<dbReference type="VEuPathDB" id="FungiDB:BO80DRAFT_392536"/>
<gene>
    <name evidence="6" type="ORF">BO80DRAFT_392536</name>
</gene>
<dbReference type="GeneID" id="37222087"/>
<comment type="similarity">
    <text evidence="2">Belongs to the major facilitator superfamily. Monocarboxylate porter (TC 2.A.1.13) family.</text>
</comment>
<dbReference type="EMBL" id="KZ824480">
    <property type="protein sequence ID" value="RAK96110.1"/>
    <property type="molecule type" value="Genomic_DNA"/>
</dbReference>
<sequence length="447" mass="47919">MVGEPTMTIAQQDHILPTDSEGSDGQSRPQALSDCGSTPPNGGLRAWLQVLASFFLFFNTWGIINAYGAYQTFYEETLLPTTTASTISWIGSLQSFLIMFLGVLSGPVYDAGYLFPLLYTGSFLVVFGHMMLSLCHEFWQILLAQSFCIGIGAGLLFVPSVAILSTYFTTKLPFAVGIAASGSSVGGVIYPIMLRNLQSEVGFGWSVRITGFIALFGLSISCISMKVRVLPATRRKMVDLAAFREVPYASFVFGMFLCFMGLYTPFYYVQSVASDENLVPSNLVFYLLPIINAASTFGRLLPGYISQITGTFNILIPGAILSGVLVLCLIAVHSEGPLLVICILYGFFSGSLVSLSAPILVLLTPDKGAVGTRMGMCFTFMGIALLIGTPIAGAIMDQDGARSLWVYGGVFTLVGGGVLGFAKLSWVNWVGFRRASLPVAANGAQSD</sequence>
<feature type="transmembrane region" description="Helical" evidence="4">
    <location>
        <begin position="87"/>
        <end position="106"/>
    </location>
</feature>
<feature type="transmembrane region" description="Helical" evidence="4">
    <location>
        <begin position="138"/>
        <end position="165"/>
    </location>
</feature>
<accession>A0A395GKS7</accession>
<evidence type="ECO:0000313" key="6">
    <source>
        <dbReference type="EMBL" id="RAK96110.1"/>
    </source>
</evidence>
<dbReference type="InterPro" id="IPR011701">
    <property type="entry name" value="MFS"/>
</dbReference>
<dbReference type="InterPro" id="IPR050327">
    <property type="entry name" value="Proton-linked_MCT"/>
</dbReference>
<dbReference type="OrthoDB" id="6509908at2759"/>
<evidence type="ECO:0000256" key="3">
    <source>
        <dbReference type="SAM" id="MobiDB-lite"/>
    </source>
</evidence>
<organism evidence="6 7">
    <name type="scientific">Aspergillus ibericus CBS 121593</name>
    <dbReference type="NCBI Taxonomy" id="1448316"/>
    <lineage>
        <taxon>Eukaryota</taxon>
        <taxon>Fungi</taxon>
        <taxon>Dikarya</taxon>
        <taxon>Ascomycota</taxon>
        <taxon>Pezizomycotina</taxon>
        <taxon>Eurotiomycetes</taxon>
        <taxon>Eurotiomycetidae</taxon>
        <taxon>Eurotiales</taxon>
        <taxon>Aspergillaceae</taxon>
        <taxon>Aspergillus</taxon>
        <taxon>Aspergillus subgen. Circumdati</taxon>
    </lineage>
</organism>